<organism evidence="1 2">
    <name type="scientific">Sphingomonas cynarae</name>
    <dbReference type="NCBI Taxonomy" id="930197"/>
    <lineage>
        <taxon>Bacteria</taxon>
        <taxon>Pseudomonadati</taxon>
        <taxon>Pseudomonadota</taxon>
        <taxon>Alphaproteobacteria</taxon>
        <taxon>Sphingomonadales</taxon>
        <taxon>Sphingomonadaceae</taxon>
        <taxon>Sphingomonas</taxon>
    </lineage>
</organism>
<evidence type="ECO:0000313" key="2">
    <source>
        <dbReference type="Proteomes" id="UP001500523"/>
    </source>
</evidence>
<proteinExistence type="predicted"/>
<gene>
    <name evidence="1" type="ORF">GCM10022268_10980</name>
</gene>
<evidence type="ECO:0000313" key="1">
    <source>
        <dbReference type="EMBL" id="GAA3703086.1"/>
    </source>
</evidence>
<sequence length="183" mass="19909">MAPYLQLGGQMAWPLAALVIMFVLLKEIKDGIVAKIIPRGGTLKYGEFTISGEIDAGQEAIVTADVPLATPEYALPSPDHVSGNLTPYEVVMKAYSGMAEALVELAAQHDGWIDQRYVKDNIEWLLAKKVIDGGLFGAIRSSQRARNSIRRLGEDSVTEADARAFAETAYSAERALRDKIVTT</sequence>
<reference evidence="2" key="1">
    <citation type="journal article" date="2019" name="Int. J. Syst. Evol. Microbiol.">
        <title>The Global Catalogue of Microorganisms (GCM) 10K type strain sequencing project: providing services to taxonomists for standard genome sequencing and annotation.</title>
        <authorList>
            <consortium name="The Broad Institute Genomics Platform"/>
            <consortium name="The Broad Institute Genome Sequencing Center for Infectious Disease"/>
            <person name="Wu L."/>
            <person name="Ma J."/>
        </authorList>
    </citation>
    <scope>NUCLEOTIDE SEQUENCE [LARGE SCALE GENOMIC DNA]</scope>
    <source>
        <strain evidence="2">JCM 17498</strain>
    </source>
</reference>
<name>A0ABP7DE93_9SPHN</name>
<dbReference type="RefSeq" id="WP_344692371.1">
    <property type="nucleotide sequence ID" value="NZ_BAABBF010000002.1"/>
</dbReference>
<accession>A0ABP7DE93</accession>
<protein>
    <submittedName>
        <fullName evidence="1">Uncharacterized protein</fullName>
    </submittedName>
</protein>
<keyword evidence="2" id="KW-1185">Reference proteome</keyword>
<comment type="caution">
    <text evidence="1">The sequence shown here is derived from an EMBL/GenBank/DDBJ whole genome shotgun (WGS) entry which is preliminary data.</text>
</comment>
<dbReference type="EMBL" id="BAABBF010000002">
    <property type="protein sequence ID" value="GAA3703086.1"/>
    <property type="molecule type" value="Genomic_DNA"/>
</dbReference>
<dbReference type="Proteomes" id="UP001500523">
    <property type="component" value="Unassembled WGS sequence"/>
</dbReference>